<evidence type="ECO:0000313" key="2">
    <source>
        <dbReference type="EMBL" id="THU95879.1"/>
    </source>
</evidence>
<dbReference type="EMBL" id="ML179189">
    <property type="protein sequence ID" value="THU95879.1"/>
    <property type="molecule type" value="Genomic_DNA"/>
</dbReference>
<dbReference type="AlphaFoldDB" id="A0A4S8M1C8"/>
<name>A0A4S8M1C8_DENBC</name>
<evidence type="ECO:0000313" key="3">
    <source>
        <dbReference type="Proteomes" id="UP000297245"/>
    </source>
</evidence>
<evidence type="ECO:0000256" key="1">
    <source>
        <dbReference type="SAM" id="MobiDB-lite"/>
    </source>
</evidence>
<reference evidence="2 3" key="1">
    <citation type="journal article" date="2019" name="Nat. Ecol. Evol.">
        <title>Megaphylogeny resolves global patterns of mushroom evolution.</title>
        <authorList>
            <person name="Varga T."/>
            <person name="Krizsan K."/>
            <person name="Foldi C."/>
            <person name="Dima B."/>
            <person name="Sanchez-Garcia M."/>
            <person name="Sanchez-Ramirez S."/>
            <person name="Szollosi G.J."/>
            <person name="Szarkandi J.G."/>
            <person name="Papp V."/>
            <person name="Albert L."/>
            <person name="Andreopoulos W."/>
            <person name="Angelini C."/>
            <person name="Antonin V."/>
            <person name="Barry K.W."/>
            <person name="Bougher N.L."/>
            <person name="Buchanan P."/>
            <person name="Buyck B."/>
            <person name="Bense V."/>
            <person name="Catcheside P."/>
            <person name="Chovatia M."/>
            <person name="Cooper J."/>
            <person name="Damon W."/>
            <person name="Desjardin D."/>
            <person name="Finy P."/>
            <person name="Geml J."/>
            <person name="Haridas S."/>
            <person name="Hughes K."/>
            <person name="Justo A."/>
            <person name="Karasinski D."/>
            <person name="Kautmanova I."/>
            <person name="Kiss B."/>
            <person name="Kocsube S."/>
            <person name="Kotiranta H."/>
            <person name="LaButti K.M."/>
            <person name="Lechner B.E."/>
            <person name="Liimatainen K."/>
            <person name="Lipzen A."/>
            <person name="Lukacs Z."/>
            <person name="Mihaltcheva S."/>
            <person name="Morgado L.N."/>
            <person name="Niskanen T."/>
            <person name="Noordeloos M.E."/>
            <person name="Ohm R.A."/>
            <person name="Ortiz-Santana B."/>
            <person name="Ovrebo C."/>
            <person name="Racz N."/>
            <person name="Riley R."/>
            <person name="Savchenko A."/>
            <person name="Shiryaev A."/>
            <person name="Soop K."/>
            <person name="Spirin V."/>
            <person name="Szebenyi C."/>
            <person name="Tomsovsky M."/>
            <person name="Tulloss R.E."/>
            <person name="Uehling J."/>
            <person name="Grigoriev I.V."/>
            <person name="Vagvolgyi C."/>
            <person name="Papp T."/>
            <person name="Martin F.M."/>
            <person name="Miettinen O."/>
            <person name="Hibbett D.S."/>
            <person name="Nagy L.G."/>
        </authorList>
    </citation>
    <scope>NUCLEOTIDE SEQUENCE [LARGE SCALE GENOMIC DNA]</scope>
    <source>
        <strain evidence="2 3">CBS 962.96</strain>
    </source>
</reference>
<accession>A0A4S8M1C8</accession>
<dbReference type="Proteomes" id="UP000297245">
    <property type="component" value="Unassembled WGS sequence"/>
</dbReference>
<feature type="compositionally biased region" description="Polar residues" evidence="1">
    <location>
        <begin position="171"/>
        <end position="187"/>
    </location>
</feature>
<proteinExistence type="predicted"/>
<sequence length="287" mass="31581">MTGIQQVWSDIGENGVNSFEKWFSLIKPERSKFGSDKTNGFARNGLIIGGGQIDAGNRLVVVASCQIDMDAGVLINQPIVRYPRRAFVNAAEFARDREPPMVVQTYDVVENTAISASGTLVKSLKGWVVGHKVGWGTRWMQRCEIVIGEPAKIVARTKSFSKVESGRHGPATSSQDYVPTTVSTAPCTRQKKNSAQPLVLFPGDRAMVQNPSLPVLKGQAGLRGELDLLGSLRSTSPVHRDADRSTSKTSRSAQQKKELQSKNWQEKVIPNLIEPFMELMCQTDNLR</sequence>
<protein>
    <submittedName>
        <fullName evidence="2">Uncharacterized protein</fullName>
    </submittedName>
</protein>
<keyword evidence="3" id="KW-1185">Reference proteome</keyword>
<feature type="region of interest" description="Disordered" evidence="1">
    <location>
        <begin position="163"/>
        <end position="190"/>
    </location>
</feature>
<feature type="region of interest" description="Disordered" evidence="1">
    <location>
        <begin position="231"/>
        <end position="263"/>
    </location>
</feature>
<organism evidence="2 3">
    <name type="scientific">Dendrothele bispora (strain CBS 962.96)</name>
    <dbReference type="NCBI Taxonomy" id="1314807"/>
    <lineage>
        <taxon>Eukaryota</taxon>
        <taxon>Fungi</taxon>
        <taxon>Dikarya</taxon>
        <taxon>Basidiomycota</taxon>
        <taxon>Agaricomycotina</taxon>
        <taxon>Agaricomycetes</taxon>
        <taxon>Agaricomycetidae</taxon>
        <taxon>Agaricales</taxon>
        <taxon>Agaricales incertae sedis</taxon>
        <taxon>Dendrothele</taxon>
    </lineage>
</organism>
<gene>
    <name evidence="2" type="ORF">K435DRAFT_797756</name>
</gene>